<keyword evidence="5" id="KW-0479">Metal-binding</keyword>
<dbReference type="GO" id="GO:0003887">
    <property type="term" value="F:DNA-directed DNA polymerase activity"/>
    <property type="evidence" value="ECO:0007669"/>
    <property type="project" value="UniProtKB-KW"/>
</dbReference>
<dbReference type="SUPFAM" id="SSF56672">
    <property type="entry name" value="DNA/RNA polymerases"/>
    <property type="match status" value="1"/>
</dbReference>
<dbReference type="InterPro" id="IPR001878">
    <property type="entry name" value="Znf_CCHC"/>
</dbReference>
<feature type="region of interest" description="Disordered" evidence="19">
    <location>
        <begin position="788"/>
        <end position="841"/>
    </location>
</feature>
<evidence type="ECO:0000313" key="23">
    <source>
        <dbReference type="Proteomes" id="UP001153954"/>
    </source>
</evidence>
<dbReference type="InterPro" id="IPR054722">
    <property type="entry name" value="PolX-like_BBD"/>
</dbReference>
<dbReference type="InterPro" id="IPR012337">
    <property type="entry name" value="RNaseH-like_sf"/>
</dbReference>
<keyword evidence="14" id="KW-0548">Nucleotidyltransferase</keyword>
<evidence type="ECO:0000313" key="22">
    <source>
        <dbReference type="EMBL" id="CAH2096230.1"/>
    </source>
</evidence>
<evidence type="ECO:0008006" key="24">
    <source>
        <dbReference type="Google" id="ProtNLM"/>
    </source>
</evidence>
<dbReference type="CDD" id="cd09272">
    <property type="entry name" value="RNase_HI_RT_Ty1"/>
    <property type="match status" value="1"/>
</dbReference>
<comment type="function">
    <text evidence="1">The aspartyl protease (PR) mediates the proteolytic cleavages of the Gag and Gag-Pol polyproteins after assembly of the VLP.</text>
</comment>
<evidence type="ECO:0000256" key="8">
    <source>
        <dbReference type="ARBA" id="ARBA00022759"/>
    </source>
</evidence>
<accession>A0AAU9UHE3</accession>
<keyword evidence="2" id="KW-1188">Viral release from host cell</keyword>
<keyword evidence="11" id="KW-0460">Magnesium</keyword>
<evidence type="ECO:0000256" key="7">
    <source>
        <dbReference type="ARBA" id="ARBA00022750"/>
    </source>
</evidence>
<dbReference type="EMBL" id="CAKOGL010000016">
    <property type="protein sequence ID" value="CAH2096230.1"/>
    <property type="molecule type" value="Genomic_DNA"/>
</dbReference>
<evidence type="ECO:0000256" key="3">
    <source>
        <dbReference type="ARBA" id="ARBA00022670"/>
    </source>
</evidence>
<dbReference type="GO" id="GO:0004519">
    <property type="term" value="F:endonuclease activity"/>
    <property type="evidence" value="ECO:0007669"/>
    <property type="project" value="UniProtKB-KW"/>
</dbReference>
<keyword evidence="15" id="KW-0917">Virion maturation</keyword>
<dbReference type="Pfam" id="PF22936">
    <property type="entry name" value="Pol_BBD"/>
    <property type="match status" value="1"/>
</dbReference>
<evidence type="ECO:0000256" key="13">
    <source>
        <dbReference type="ARBA" id="ARBA00022918"/>
    </source>
</evidence>
<gene>
    <name evidence="22" type="ORF">EEDITHA_LOCUS11598</name>
</gene>
<dbReference type="GO" id="GO:0005524">
    <property type="term" value="F:ATP binding"/>
    <property type="evidence" value="ECO:0007669"/>
    <property type="project" value="UniProtKB-KW"/>
</dbReference>
<evidence type="ECO:0000256" key="1">
    <source>
        <dbReference type="ARBA" id="ARBA00002180"/>
    </source>
</evidence>
<keyword evidence="16" id="KW-0233">DNA recombination</keyword>
<keyword evidence="23" id="KW-1185">Reference proteome</keyword>
<evidence type="ECO:0000256" key="6">
    <source>
        <dbReference type="ARBA" id="ARBA00022741"/>
    </source>
</evidence>
<comment type="caution">
    <text evidence="22">The sequence shown here is derived from an EMBL/GenBank/DDBJ whole genome shotgun (WGS) entry which is preliminary data.</text>
</comment>
<dbReference type="GO" id="GO:0004190">
    <property type="term" value="F:aspartic-type endopeptidase activity"/>
    <property type="evidence" value="ECO:0007669"/>
    <property type="project" value="UniProtKB-KW"/>
</dbReference>
<dbReference type="InterPro" id="IPR043502">
    <property type="entry name" value="DNA/RNA_pol_sf"/>
</dbReference>
<dbReference type="Pfam" id="PF07727">
    <property type="entry name" value="RVT_2"/>
    <property type="match status" value="1"/>
</dbReference>
<dbReference type="InterPro" id="IPR039537">
    <property type="entry name" value="Retrotran_Ty1/copia-like"/>
</dbReference>
<evidence type="ECO:0000256" key="17">
    <source>
        <dbReference type="ARBA" id="ARBA00023268"/>
    </source>
</evidence>
<dbReference type="GO" id="GO:0042575">
    <property type="term" value="C:DNA polymerase complex"/>
    <property type="evidence" value="ECO:0007669"/>
    <property type="project" value="UniProtKB-ARBA"/>
</dbReference>
<dbReference type="Pfam" id="PF25597">
    <property type="entry name" value="SH3_retrovirus"/>
    <property type="match status" value="1"/>
</dbReference>
<protein>
    <recommendedName>
        <fullName evidence="24">Retrovirus-related Pol polyprotein from transposon TNT 1-94</fullName>
    </recommendedName>
</protein>
<keyword evidence="10" id="KW-0067">ATP-binding</keyword>
<evidence type="ECO:0000256" key="18">
    <source>
        <dbReference type="PROSITE-ProRule" id="PRU00047"/>
    </source>
</evidence>
<evidence type="ECO:0000256" key="10">
    <source>
        <dbReference type="ARBA" id="ARBA00022840"/>
    </source>
</evidence>
<dbReference type="PROSITE" id="PS50994">
    <property type="entry name" value="INTEGRASE"/>
    <property type="match status" value="1"/>
</dbReference>
<feature type="compositionally biased region" description="Basic and acidic residues" evidence="19">
    <location>
        <begin position="788"/>
        <end position="813"/>
    </location>
</feature>
<feature type="compositionally biased region" description="Polar residues" evidence="19">
    <location>
        <begin position="814"/>
        <end position="836"/>
    </location>
</feature>
<dbReference type="Gene3D" id="4.10.60.10">
    <property type="entry name" value="Zinc finger, CCHC-type"/>
    <property type="match status" value="1"/>
</dbReference>
<keyword evidence="3" id="KW-0645">Protease</keyword>
<dbReference type="PANTHER" id="PTHR42648:SF11">
    <property type="entry name" value="TRANSPOSON TY4-P GAG-POL POLYPROTEIN"/>
    <property type="match status" value="1"/>
</dbReference>
<evidence type="ECO:0000256" key="15">
    <source>
        <dbReference type="ARBA" id="ARBA00023113"/>
    </source>
</evidence>
<dbReference type="Pfam" id="PF00665">
    <property type="entry name" value="rve"/>
    <property type="match status" value="1"/>
</dbReference>
<dbReference type="GO" id="GO:0006508">
    <property type="term" value="P:proteolysis"/>
    <property type="evidence" value="ECO:0007669"/>
    <property type="project" value="UniProtKB-KW"/>
</dbReference>
<keyword evidence="14" id="KW-0808">Transferase</keyword>
<dbReference type="SUPFAM" id="SSF53098">
    <property type="entry name" value="Ribonuclease H-like"/>
    <property type="match status" value="1"/>
</dbReference>
<evidence type="ECO:0000256" key="9">
    <source>
        <dbReference type="ARBA" id="ARBA00022801"/>
    </source>
</evidence>
<dbReference type="SMART" id="SM00343">
    <property type="entry name" value="ZnF_C2HC"/>
    <property type="match status" value="2"/>
</dbReference>
<keyword evidence="18" id="KW-0862">Zinc</keyword>
<name>A0AAU9UHE3_EUPED</name>
<dbReference type="InterPro" id="IPR036397">
    <property type="entry name" value="RNaseH_sf"/>
</dbReference>
<dbReference type="Proteomes" id="UP001153954">
    <property type="component" value="Unassembled WGS sequence"/>
</dbReference>
<evidence type="ECO:0000256" key="4">
    <source>
        <dbReference type="ARBA" id="ARBA00022722"/>
    </source>
</evidence>
<dbReference type="Pfam" id="PF14223">
    <property type="entry name" value="Retrotran_gag_2"/>
    <property type="match status" value="1"/>
</dbReference>
<evidence type="ECO:0000256" key="12">
    <source>
        <dbReference type="ARBA" id="ARBA00022908"/>
    </source>
</evidence>
<evidence type="ECO:0000256" key="5">
    <source>
        <dbReference type="ARBA" id="ARBA00022723"/>
    </source>
</evidence>
<dbReference type="InterPro" id="IPR013103">
    <property type="entry name" value="RVT_2"/>
</dbReference>
<keyword evidence="7" id="KW-0064">Aspartyl protease</keyword>
<evidence type="ECO:0000259" key="20">
    <source>
        <dbReference type="PROSITE" id="PS50158"/>
    </source>
</evidence>
<keyword evidence="9" id="KW-0378">Hydrolase</keyword>
<feature type="domain" description="CCHC-type" evidence="20">
    <location>
        <begin position="229"/>
        <end position="246"/>
    </location>
</feature>
<dbReference type="InterPro" id="IPR036875">
    <property type="entry name" value="Znf_CCHC_sf"/>
</dbReference>
<dbReference type="InterPro" id="IPR057670">
    <property type="entry name" value="SH3_retrovirus"/>
</dbReference>
<evidence type="ECO:0000259" key="21">
    <source>
        <dbReference type="PROSITE" id="PS50994"/>
    </source>
</evidence>
<sequence>MAVASPSVIKLEGQRNWSVWKFQVTVTLKGVDVFSVIDGTFVESETGDKTAWVKKDVKAQSIIVSRLSEEAMIHVLTCETAAEMWKKLHSVFESKSATSTLMLQQRFLQCKFEEGELSIYLAKLQEMACQLKQAGETVSEKFLMTKVLMSLPESYSHFVSAWESVDTDKQNFNDLVARLLVEEERIRSKGHESESTALFLKKSGFVKRCNRCYVPGHLAKDCNSKVENRRCFSCGKIGHLKGQCKKGNQNKNSGQYGGGHSKGNAFTVIGMITGTGCEYLSDSSGIDNRSVNQFKNKWLMDSGASAHMTGERELFTDYTSVSNRFVIVGDGRRLRVAGTGKVELNIYNGESYVQSTLYNALHVPDLRVSLFSLSTVTKKGHKVEMTCGQCLLWKDNKLCAVGNREGENYILNVMKDVCNSVAAVATLSNWHERLCHQNVEQVKQVLTKNNIKYTGDSFKCVPCLEGKMHKLPFAKSEHRANAPLELLSADLCGPMEVESVGGSRYFLLIKDNYSNYRVVYFLKKKSEAVLCIKRFVAWAERQTNYNVKVIRTDNGLEFCNDEMCKFVQENGIQHQTTVPYTPQQNGKAERDMRTLVEAARTMLKAKRLPKHLWAEAVNTSVYVLNRTSKSKQESQSPYESFHKREVNINDLKGVFGERVFVHIPKEKRLKWDDKGEEAIFVGYEDTKGFRVYYEKRREVHTRRDVVFMEGKRIEEPKRDQKEVMEEVVLLDMSSEDEEIEQHEESEEEFHDTNTDEGEEQAGACAPCRQKCSALLAIHRYFNKTFDKTPERTENIPERTENISERTEEGRNQNETEYQTTGIGSQNSATEDQNQGQRSKRKIIKPNKLEDYYLYVTVEPSNYREAMASPEAENWKEAMRKELNQLKENNTWTEIETVPEGKEVISSKWVLKRKGNDYKARLVARGFEQDCNEDLYAPVAKLNTFRIFVSVATKLNLNICQMDVCGAFLNARLDEELYLSLPEDTEVKIVRLNKSIYGLKRSPKYWNEAFNNVMISMGYKQSDKDYCLYSKCEGKNKTFLLLYVDDILYFGNNKLELSKLRDMLCQTFKMKELRAISKFLGIDVKQDLNSGVTIISQKDYLRNILSEYNMLDCKTLSLPIDKNFNFHILKRENSESVFIENKCRRLIGRLMYAAMGTRPDICAVVNILSRYQNSASTLLYKILLNILRYLKGTLDLCLIYYRDSNVDEIIGYVDSDWGGCNDRKSTTGCIFKVFGSSVMWFSKKQATVSLSSTEAEFIALCSATSEACWLKDILFIFGFDIKIVIFEDNQSTIKMAQMATGNSRVKHLEIKLSFVKEKLDKNIIELRYINTSDQLADILTKALGGTLFRKLRDRLFSK</sequence>
<evidence type="ECO:0000256" key="19">
    <source>
        <dbReference type="SAM" id="MobiDB-lite"/>
    </source>
</evidence>
<feature type="domain" description="Integrase catalytic" evidence="21">
    <location>
        <begin position="479"/>
        <end position="645"/>
    </location>
</feature>
<organism evidence="22 23">
    <name type="scientific">Euphydryas editha</name>
    <name type="common">Edith's checkerspot</name>
    <dbReference type="NCBI Taxonomy" id="104508"/>
    <lineage>
        <taxon>Eukaryota</taxon>
        <taxon>Metazoa</taxon>
        <taxon>Ecdysozoa</taxon>
        <taxon>Arthropoda</taxon>
        <taxon>Hexapoda</taxon>
        <taxon>Insecta</taxon>
        <taxon>Pterygota</taxon>
        <taxon>Neoptera</taxon>
        <taxon>Endopterygota</taxon>
        <taxon>Lepidoptera</taxon>
        <taxon>Glossata</taxon>
        <taxon>Ditrysia</taxon>
        <taxon>Papilionoidea</taxon>
        <taxon>Nymphalidae</taxon>
        <taxon>Nymphalinae</taxon>
        <taxon>Euphydryas</taxon>
    </lineage>
</organism>
<keyword evidence="17" id="KW-0511">Multifunctional enzyme</keyword>
<evidence type="ECO:0000256" key="14">
    <source>
        <dbReference type="ARBA" id="ARBA00022932"/>
    </source>
</evidence>
<dbReference type="GO" id="GO:0003964">
    <property type="term" value="F:RNA-directed DNA polymerase activity"/>
    <property type="evidence" value="ECO:0007669"/>
    <property type="project" value="UniProtKB-KW"/>
</dbReference>
<keyword evidence="4" id="KW-0540">Nuclease</keyword>
<dbReference type="PANTHER" id="PTHR42648">
    <property type="entry name" value="TRANSPOSASE, PUTATIVE-RELATED"/>
    <property type="match status" value="1"/>
</dbReference>
<dbReference type="GO" id="GO:0015074">
    <property type="term" value="P:DNA integration"/>
    <property type="evidence" value="ECO:0007669"/>
    <property type="project" value="UniProtKB-KW"/>
</dbReference>
<keyword evidence="12" id="KW-0229">DNA integration</keyword>
<feature type="compositionally biased region" description="Acidic residues" evidence="19">
    <location>
        <begin position="733"/>
        <end position="759"/>
    </location>
</feature>
<dbReference type="SUPFAM" id="SSF57756">
    <property type="entry name" value="Retrovirus zinc finger-like domains"/>
    <property type="match status" value="1"/>
</dbReference>
<dbReference type="GO" id="GO:0008270">
    <property type="term" value="F:zinc ion binding"/>
    <property type="evidence" value="ECO:0007669"/>
    <property type="project" value="UniProtKB-KW"/>
</dbReference>
<dbReference type="GO" id="GO:0006310">
    <property type="term" value="P:DNA recombination"/>
    <property type="evidence" value="ECO:0007669"/>
    <property type="project" value="UniProtKB-KW"/>
</dbReference>
<keyword evidence="14" id="KW-0239">DNA-directed DNA polymerase</keyword>
<reference evidence="22" key="1">
    <citation type="submission" date="2022-03" db="EMBL/GenBank/DDBJ databases">
        <authorList>
            <person name="Tunstrom K."/>
        </authorList>
    </citation>
    <scope>NUCLEOTIDE SEQUENCE</scope>
</reference>
<evidence type="ECO:0000256" key="2">
    <source>
        <dbReference type="ARBA" id="ARBA00022612"/>
    </source>
</evidence>
<keyword evidence="18" id="KW-0863">Zinc-finger</keyword>
<dbReference type="Gene3D" id="3.30.420.10">
    <property type="entry name" value="Ribonuclease H-like superfamily/Ribonuclease H"/>
    <property type="match status" value="1"/>
</dbReference>
<keyword evidence="13" id="KW-0695">RNA-directed DNA polymerase</keyword>
<feature type="domain" description="CCHC-type" evidence="20">
    <location>
        <begin position="208"/>
        <end position="222"/>
    </location>
</feature>
<dbReference type="GO" id="GO:0003676">
    <property type="term" value="F:nucleic acid binding"/>
    <property type="evidence" value="ECO:0007669"/>
    <property type="project" value="InterPro"/>
</dbReference>
<feature type="region of interest" description="Disordered" evidence="19">
    <location>
        <begin position="733"/>
        <end position="761"/>
    </location>
</feature>
<proteinExistence type="predicted"/>
<keyword evidence="6" id="KW-0547">Nucleotide-binding</keyword>
<dbReference type="InterPro" id="IPR001584">
    <property type="entry name" value="Integrase_cat-core"/>
</dbReference>
<evidence type="ECO:0000256" key="16">
    <source>
        <dbReference type="ARBA" id="ARBA00023172"/>
    </source>
</evidence>
<evidence type="ECO:0000256" key="11">
    <source>
        <dbReference type="ARBA" id="ARBA00022842"/>
    </source>
</evidence>
<dbReference type="PROSITE" id="PS50158">
    <property type="entry name" value="ZF_CCHC"/>
    <property type="match status" value="2"/>
</dbReference>
<keyword evidence="8" id="KW-0255">Endonuclease</keyword>